<sequence length="135" mass="14830">MGVTLSQRCIKVIWVLGLFYGLSDSIGSASRQTSQLSAYEVTVPRRIGKQRRDLDGVTSGKVSYVIHAQGKDHVVVLEKNDLKAGRDGDLSFLGRDVLGLIRRGFRDTGLRDDVQRWPAGSGVLRTLLCTRGTLT</sequence>
<dbReference type="EMBL" id="JAINUF010000001">
    <property type="protein sequence ID" value="KAJ8380000.1"/>
    <property type="molecule type" value="Genomic_DNA"/>
</dbReference>
<evidence type="ECO:0000313" key="3">
    <source>
        <dbReference type="Proteomes" id="UP001152622"/>
    </source>
</evidence>
<comment type="caution">
    <text evidence="2">The sequence shown here is derived from an EMBL/GenBank/DDBJ whole genome shotgun (WGS) entry which is preliminary data.</text>
</comment>
<dbReference type="OrthoDB" id="9537382at2759"/>
<feature type="signal peptide" evidence="1">
    <location>
        <begin position="1"/>
        <end position="25"/>
    </location>
</feature>
<evidence type="ECO:0000256" key="1">
    <source>
        <dbReference type="SAM" id="SignalP"/>
    </source>
</evidence>
<reference evidence="2" key="1">
    <citation type="journal article" date="2023" name="Science">
        <title>Genome structures resolve the early diversification of teleost fishes.</title>
        <authorList>
            <person name="Parey E."/>
            <person name="Louis A."/>
            <person name="Montfort J."/>
            <person name="Bouchez O."/>
            <person name="Roques C."/>
            <person name="Iampietro C."/>
            <person name="Lluch J."/>
            <person name="Castinel A."/>
            <person name="Donnadieu C."/>
            <person name="Desvignes T."/>
            <person name="Floi Bucao C."/>
            <person name="Jouanno E."/>
            <person name="Wen M."/>
            <person name="Mejri S."/>
            <person name="Dirks R."/>
            <person name="Jansen H."/>
            <person name="Henkel C."/>
            <person name="Chen W.J."/>
            <person name="Zahm M."/>
            <person name="Cabau C."/>
            <person name="Klopp C."/>
            <person name="Thompson A.W."/>
            <person name="Robinson-Rechavi M."/>
            <person name="Braasch I."/>
            <person name="Lecointre G."/>
            <person name="Bobe J."/>
            <person name="Postlethwait J.H."/>
            <person name="Berthelot C."/>
            <person name="Roest Crollius H."/>
            <person name="Guiguen Y."/>
        </authorList>
    </citation>
    <scope>NUCLEOTIDE SEQUENCE</scope>
    <source>
        <strain evidence="2">WJC10195</strain>
    </source>
</reference>
<keyword evidence="1" id="KW-0732">Signal</keyword>
<feature type="chain" id="PRO_5040146833" evidence="1">
    <location>
        <begin position="26"/>
        <end position="135"/>
    </location>
</feature>
<organism evidence="2 3">
    <name type="scientific">Synaphobranchus kaupii</name>
    <name type="common">Kaup's arrowtooth eel</name>
    <dbReference type="NCBI Taxonomy" id="118154"/>
    <lineage>
        <taxon>Eukaryota</taxon>
        <taxon>Metazoa</taxon>
        <taxon>Chordata</taxon>
        <taxon>Craniata</taxon>
        <taxon>Vertebrata</taxon>
        <taxon>Euteleostomi</taxon>
        <taxon>Actinopterygii</taxon>
        <taxon>Neopterygii</taxon>
        <taxon>Teleostei</taxon>
        <taxon>Anguilliformes</taxon>
        <taxon>Synaphobranchidae</taxon>
        <taxon>Synaphobranchus</taxon>
    </lineage>
</organism>
<accession>A0A9Q1G9F6</accession>
<dbReference type="AlphaFoldDB" id="A0A9Q1G9F6"/>
<keyword evidence="3" id="KW-1185">Reference proteome</keyword>
<proteinExistence type="predicted"/>
<evidence type="ECO:0000313" key="2">
    <source>
        <dbReference type="EMBL" id="KAJ8380000.1"/>
    </source>
</evidence>
<protein>
    <submittedName>
        <fullName evidence="2">Uncharacterized protein</fullName>
    </submittedName>
</protein>
<gene>
    <name evidence="2" type="ORF">SKAU_G00007780</name>
</gene>
<dbReference type="Proteomes" id="UP001152622">
    <property type="component" value="Chromosome 1"/>
</dbReference>
<name>A0A9Q1G9F6_SYNKA</name>